<evidence type="ECO:0000313" key="8">
    <source>
        <dbReference type="EMBL" id="WDR03877.1"/>
    </source>
</evidence>
<feature type="transmembrane region" description="Helical" evidence="7">
    <location>
        <begin position="82"/>
        <end position="104"/>
    </location>
</feature>
<evidence type="ECO:0000256" key="6">
    <source>
        <dbReference type="SAM" id="MobiDB-lite"/>
    </source>
</evidence>
<feature type="region of interest" description="Disordered" evidence="6">
    <location>
        <begin position="390"/>
        <end position="438"/>
    </location>
</feature>
<dbReference type="PANTHER" id="PTHR21716:SF16">
    <property type="entry name" value="BLL1467 PROTEIN"/>
    <property type="match status" value="1"/>
</dbReference>
<comment type="similarity">
    <text evidence="2">Belongs to the autoinducer-2 exporter (AI-2E) (TC 2.A.86) family.</text>
</comment>
<evidence type="ECO:0000313" key="9">
    <source>
        <dbReference type="Proteomes" id="UP001220530"/>
    </source>
</evidence>
<evidence type="ECO:0000256" key="5">
    <source>
        <dbReference type="ARBA" id="ARBA00023136"/>
    </source>
</evidence>
<comment type="subcellular location">
    <subcellularLocation>
        <location evidence="1">Membrane</location>
        <topology evidence="1">Multi-pass membrane protein</topology>
    </subcellularLocation>
</comment>
<dbReference type="InterPro" id="IPR002549">
    <property type="entry name" value="AI-2E-like"/>
</dbReference>
<feature type="transmembrane region" description="Helical" evidence="7">
    <location>
        <begin position="337"/>
        <end position="357"/>
    </location>
</feature>
<keyword evidence="5 7" id="KW-0472">Membrane</keyword>
<keyword evidence="3 7" id="KW-0812">Transmembrane</keyword>
<evidence type="ECO:0000256" key="2">
    <source>
        <dbReference type="ARBA" id="ARBA00009773"/>
    </source>
</evidence>
<name>A0ABY7YRQ4_9HYPH</name>
<dbReference type="Proteomes" id="UP001220530">
    <property type="component" value="Chromosome"/>
</dbReference>
<gene>
    <name evidence="8" type="ORF">PSQ19_07545</name>
</gene>
<proteinExistence type="inferred from homology"/>
<evidence type="ECO:0000256" key="3">
    <source>
        <dbReference type="ARBA" id="ARBA00022692"/>
    </source>
</evidence>
<feature type="transmembrane region" description="Helical" evidence="7">
    <location>
        <begin position="265"/>
        <end position="291"/>
    </location>
</feature>
<feature type="transmembrane region" description="Helical" evidence="7">
    <location>
        <begin position="223"/>
        <end position="245"/>
    </location>
</feature>
<sequence length="438" mass="47089">MIKPTRLPRALPDSQGVTDSQFERILGNAAKVAIVLIGLVVLLTALKLGQVILAPVSLAVLVGLMFGPVADRVEGMGVPPALSAAAVVLMLIFILLAGVALFAVPLSDWVDRAPLIWEKLRNEVANWQEPLQTVAAFQEQLSGIVRGSNSMAVTVEDGGPVTSIAFLAPAVGAQILVFLASFYFFVATRDHIRISVLSLCVSRRMRWRTAHIFQDVEHKVSRFLLSITFINFCVAVAVSLAMWAIGMPSPILWGAMAGVLNYIPYVGQGIMVIVLLAVGLGTQTGLGPILLPTACYIGINFVEGQIVTPHFIGRTMTLNPFMIFLSISFWLWTWGPVGGLIAVPSLLIVTSILDHAIPRKPVMPKRPVRRTRNMSDRDELLANAAEVIRETSDAEAKAKAKAEADKAKGKNAEAVAETEPEKHLPPEGTAPSGVQASS</sequence>
<dbReference type="EMBL" id="CP118246">
    <property type="protein sequence ID" value="WDR03877.1"/>
    <property type="molecule type" value="Genomic_DNA"/>
</dbReference>
<reference evidence="8 9" key="1">
    <citation type="submission" date="2023-02" db="EMBL/GenBank/DDBJ databases">
        <title>Devosia algicola sp. nov., isolated from the phycosphere of marine algae.</title>
        <authorList>
            <person name="Kim J.M."/>
            <person name="Lee J.K."/>
            <person name="Choi B.J."/>
            <person name="Bayburt H."/>
            <person name="Jeon C.O."/>
        </authorList>
    </citation>
    <scope>NUCLEOTIDE SEQUENCE [LARGE SCALE GENOMIC DNA]</scope>
    <source>
        <strain evidence="8 9">G20-9</strain>
    </source>
</reference>
<keyword evidence="4 7" id="KW-1133">Transmembrane helix</keyword>
<protein>
    <submittedName>
        <fullName evidence="8">AI-2E family transporter</fullName>
    </submittedName>
</protein>
<dbReference type="Pfam" id="PF01594">
    <property type="entry name" value="AI-2E_transport"/>
    <property type="match status" value="1"/>
</dbReference>
<organism evidence="8 9">
    <name type="scientific">Devosia algicola</name>
    <dbReference type="NCBI Taxonomy" id="3026418"/>
    <lineage>
        <taxon>Bacteria</taxon>
        <taxon>Pseudomonadati</taxon>
        <taxon>Pseudomonadota</taxon>
        <taxon>Alphaproteobacteria</taxon>
        <taxon>Hyphomicrobiales</taxon>
        <taxon>Devosiaceae</taxon>
        <taxon>Devosia</taxon>
    </lineage>
</organism>
<evidence type="ECO:0000256" key="7">
    <source>
        <dbReference type="SAM" id="Phobius"/>
    </source>
</evidence>
<feature type="compositionally biased region" description="Basic and acidic residues" evidence="6">
    <location>
        <begin position="390"/>
        <end position="411"/>
    </location>
</feature>
<feature type="transmembrane region" description="Helical" evidence="7">
    <location>
        <begin position="164"/>
        <end position="186"/>
    </location>
</feature>
<dbReference type="PANTHER" id="PTHR21716">
    <property type="entry name" value="TRANSMEMBRANE PROTEIN"/>
    <property type="match status" value="1"/>
</dbReference>
<feature type="transmembrane region" description="Helical" evidence="7">
    <location>
        <begin position="52"/>
        <end position="70"/>
    </location>
</feature>
<accession>A0ABY7YRQ4</accession>
<evidence type="ECO:0000256" key="4">
    <source>
        <dbReference type="ARBA" id="ARBA00022989"/>
    </source>
</evidence>
<keyword evidence="9" id="KW-1185">Reference proteome</keyword>
<evidence type="ECO:0000256" key="1">
    <source>
        <dbReference type="ARBA" id="ARBA00004141"/>
    </source>
</evidence>
<feature type="transmembrane region" description="Helical" evidence="7">
    <location>
        <begin position="25"/>
        <end position="46"/>
    </location>
</feature>
<dbReference type="RefSeq" id="WP_282220264.1">
    <property type="nucleotide sequence ID" value="NZ_CP118246.1"/>
</dbReference>